<dbReference type="RefSeq" id="WP_369610782.1">
    <property type="nucleotide sequence ID" value="NZ_AP031322.1"/>
</dbReference>
<dbReference type="AlphaFoldDB" id="A0AAT9GP69"/>
<gene>
    <name evidence="2" type="ORF">SJAV_05140</name>
</gene>
<proteinExistence type="predicted"/>
<dbReference type="KEGG" id="sjv:SJAV_05140"/>
<protein>
    <submittedName>
        <fullName evidence="2">Uncharacterized protein</fullName>
    </submittedName>
</protein>
<keyword evidence="1" id="KW-0175">Coiled coil</keyword>
<evidence type="ECO:0000313" key="2">
    <source>
        <dbReference type="EMBL" id="BFH72570.1"/>
    </source>
</evidence>
<feature type="coiled-coil region" evidence="1">
    <location>
        <begin position="281"/>
        <end position="322"/>
    </location>
</feature>
<dbReference type="EMBL" id="AP031322">
    <property type="protein sequence ID" value="BFH72570.1"/>
    <property type="molecule type" value="Genomic_DNA"/>
</dbReference>
<sequence>MSSVYLPLAVDSAYQPLPVSKQLAVALVKATLRNTRIKKATLIGWPLLLVKHEKSGGYIIFDETINIETKLQFVVLQDYKRIIDNLENNKNETEVLATLKSYRWKDVKGKEEEIFKGVVIDDLAPILSYGSPELPLRILEKSLTQLDVETTINDLNNREYLINENINKINDVEGKINTILTIIKGKRAEERKQIEDKYNLLIQEKSELLKKSLSTSKKNLETEILNEASKLYSKMGDIEVLIGKAELDYEANPSLQKDLDNLISLRSKYLSEIQSKIAEIKNKYRIEIRNIVHEIESLNTQKQKELESIDSKIRELDELQKSIINQLESIKAICNDELEKIKSFYRRAPFDKDKVEVILPFLLVVDMNNNIIIVPPQIYNNTKKSSFFGFFKRDPSEMTDNMKINLNTFLNILATKYGGIEDNLRNPAIKPLIEQGLEELYNEGWGVRRTLNEYYV</sequence>
<dbReference type="GeneID" id="92353445"/>
<reference evidence="2" key="1">
    <citation type="submission" date="2024-03" db="EMBL/GenBank/DDBJ databases">
        <title>Complete genome sequence of Sulfurisphaera javensis strain KD-1.</title>
        <authorList>
            <person name="Sakai H."/>
            <person name="Nur N."/>
            <person name="Suwanto A."/>
            <person name="Kurosawa N."/>
        </authorList>
    </citation>
    <scope>NUCLEOTIDE SEQUENCE</scope>
    <source>
        <strain evidence="2">KD-1</strain>
    </source>
</reference>
<accession>A0AAT9GP69</accession>
<evidence type="ECO:0000256" key="1">
    <source>
        <dbReference type="SAM" id="Coils"/>
    </source>
</evidence>
<name>A0AAT9GP69_9CREN</name>
<organism evidence="2">
    <name type="scientific">Sulfurisphaera javensis</name>
    <dbReference type="NCBI Taxonomy" id="2049879"/>
    <lineage>
        <taxon>Archaea</taxon>
        <taxon>Thermoproteota</taxon>
        <taxon>Thermoprotei</taxon>
        <taxon>Sulfolobales</taxon>
        <taxon>Sulfolobaceae</taxon>
        <taxon>Sulfurisphaera</taxon>
    </lineage>
</organism>